<dbReference type="InterPro" id="IPR038717">
    <property type="entry name" value="Tc1-like_DDE_dom"/>
</dbReference>
<dbReference type="InterPro" id="IPR036397">
    <property type="entry name" value="RNaseH_sf"/>
</dbReference>
<dbReference type="Pfam" id="PF13358">
    <property type="entry name" value="DDE_3"/>
    <property type="match status" value="1"/>
</dbReference>
<protein>
    <recommendedName>
        <fullName evidence="1">Tc1-like transposase DDE domain-containing protein</fullName>
    </recommendedName>
</protein>
<dbReference type="AlphaFoldDB" id="A0A8X6UZ18"/>
<dbReference type="EMBL" id="BMAU01021062">
    <property type="protein sequence ID" value="GFX88833.1"/>
    <property type="molecule type" value="Genomic_DNA"/>
</dbReference>
<keyword evidence="3" id="KW-1185">Reference proteome</keyword>
<dbReference type="Gene3D" id="3.30.420.10">
    <property type="entry name" value="Ribonuclease H-like superfamily/Ribonuclease H"/>
    <property type="match status" value="1"/>
</dbReference>
<evidence type="ECO:0000259" key="1">
    <source>
        <dbReference type="Pfam" id="PF13358"/>
    </source>
</evidence>
<proteinExistence type="predicted"/>
<evidence type="ECO:0000313" key="2">
    <source>
        <dbReference type="EMBL" id="GFX88833.1"/>
    </source>
</evidence>
<gene>
    <name evidence="2" type="primary">AVEN_216542_1</name>
    <name evidence="2" type="ORF">TNCV_2575401</name>
</gene>
<dbReference type="GO" id="GO:0003676">
    <property type="term" value="F:nucleic acid binding"/>
    <property type="evidence" value="ECO:0007669"/>
    <property type="project" value="InterPro"/>
</dbReference>
<dbReference type="PANTHER" id="PTHR46114:SF1">
    <property type="entry name" value="ZAD DOMAIN-CONTAINING PROTEIN"/>
    <property type="match status" value="1"/>
</dbReference>
<feature type="domain" description="Tc1-like transposase DDE" evidence="1">
    <location>
        <begin position="51"/>
        <end position="102"/>
    </location>
</feature>
<dbReference type="Proteomes" id="UP000887159">
    <property type="component" value="Unassembled WGS sequence"/>
</dbReference>
<organism evidence="2 3">
    <name type="scientific">Trichonephila clavipes</name>
    <name type="common">Golden silk orbweaver</name>
    <name type="synonym">Nephila clavipes</name>
    <dbReference type="NCBI Taxonomy" id="2585209"/>
    <lineage>
        <taxon>Eukaryota</taxon>
        <taxon>Metazoa</taxon>
        <taxon>Ecdysozoa</taxon>
        <taxon>Arthropoda</taxon>
        <taxon>Chelicerata</taxon>
        <taxon>Arachnida</taxon>
        <taxon>Araneae</taxon>
        <taxon>Araneomorphae</taxon>
        <taxon>Entelegynae</taxon>
        <taxon>Araneoidea</taxon>
        <taxon>Nephilidae</taxon>
        <taxon>Trichonephila</taxon>
    </lineage>
</organism>
<evidence type="ECO:0000313" key="3">
    <source>
        <dbReference type="Proteomes" id="UP000887159"/>
    </source>
</evidence>
<name>A0A8X6UZ18_TRICX</name>
<sequence>MARVWGGTILGSITDLNVQSVTMTGHIYRDVILEQHVRLFRGTKGAEFQFMDDNTRPHRANIVDECLQSEDITRMDWPAYSPDLNPIEHAWDMLGRRIAARKSPPTCLPELWRALLDEWCNIPQDQIDNLIFSMPRRWDQDKSWAAHVVCSECAEEQRQWFKGKKKSFRFAVSMIWRKPKNHSDDCYFCSCPVQGFNIQNQKDISYPTIIRSAIRPVPHGPDLSIPSPPNILDNIFDDFKQISHISSDSDDGFDPGTNDLELFSQSDLNNLVRDLGLPKDTAEVLGSRLKERHLLNSGISFSCYRFREKEFVPFFTQELNLVFCSNVPAILEMFKIMYEPEEWRLFFDSSKRSLKAVLLHNGNRYASVPVGHLVHLKECYENLEFIHNKLSYSDRKWTICGDLKAISMLLDQQNGYTMFPCFLCEWDSIDRKQHY</sequence>
<comment type="caution">
    <text evidence="2">The sequence shown here is derived from an EMBL/GenBank/DDBJ whole genome shotgun (WGS) entry which is preliminary data.</text>
</comment>
<reference evidence="2" key="1">
    <citation type="submission" date="2020-08" db="EMBL/GenBank/DDBJ databases">
        <title>Multicomponent nature underlies the extraordinary mechanical properties of spider dragline silk.</title>
        <authorList>
            <person name="Kono N."/>
            <person name="Nakamura H."/>
            <person name="Mori M."/>
            <person name="Yoshida Y."/>
            <person name="Ohtoshi R."/>
            <person name="Malay A.D."/>
            <person name="Moran D.A.P."/>
            <person name="Tomita M."/>
            <person name="Numata K."/>
            <person name="Arakawa K."/>
        </authorList>
    </citation>
    <scope>NUCLEOTIDE SEQUENCE</scope>
</reference>
<dbReference type="PANTHER" id="PTHR46114">
    <property type="entry name" value="APPLE DOMAIN-CONTAINING PROTEIN"/>
    <property type="match status" value="1"/>
</dbReference>
<accession>A0A8X6UZ18</accession>